<keyword evidence="2" id="KW-1185">Reference proteome</keyword>
<proteinExistence type="predicted"/>
<dbReference type="KEGG" id="fax:FUAX_29350"/>
<sequence>MFKFIGIDLFDHNQLSIFFLAITMESTKLIPIFLSYF</sequence>
<dbReference type="AlphaFoldDB" id="A0AAU9CQY2"/>
<name>A0AAU9CQY2_9BACT</name>
<evidence type="ECO:0000313" key="2">
    <source>
        <dbReference type="Proteomes" id="UP001348817"/>
    </source>
</evidence>
<reference evidence="1 2" key="1">
    <citation type="submission" date="2021-12" db="EMBL/GenBank/DDBJ databases">
        <title>Genome sequencing of bacteria with rrn-lacking chromosome and rrn-plasmid.</title>
        <authorList>
            <person name="Anda M."/>
            <person name="Iwasaki W."/>
        </authorList>
    </citation>
    <scope>NUCLEOTIDE SEQUENCE [LARGE SCALE GENOMIC DNA]</scope>
    <source>
        <strain evidence="1 2">DSM 100852</strain>
    </source>
</reference>
<dbReference type="Proteomes" id="UP001348817">
    <property type="component" value="Chromosome"/>
</dbReference>
<dbReference type="EMBL" id="AP025314">
    <property type="protein sequence ID" value="BDD10503.1"/>
    <property type="molecule type" value="Genomic_DNA"/>
</dbReference>
<gene>
    <name evidence="1" type="ORF">FUAX_29350</name>
</gene>
<evidence type="ECO:0000313" key="1">
    <source>
        <dbReference type="EMBL" id="BDD10503.1"/>
    </source>
</evidence>
<accession>A0AAU9CQY2</accession>
<organism evidence="1 2">
    <name type="scientific">Fulvitalea axinellae</name>
    <dbReference type="NCBI Taxonomy" id="1182444"/>
    <lineage>
        <taxon>Bacteria</taxon>
        <taxon>Pseudomonadati</taxon>
        <taxon>Bacteroidota</taxon>
        <taxon>Cytophagia</taxon>
        <taxon>Cytophagales</taxon>
        <taxon>Persicobacteraceae</taxon>
        <taxon>Fulvitalea</taxon>
    </lineage>
</organism>
<protein>
    <submittedName>
        <fullName evidence="1">Uncharacterized protein</fullName>
    </submittedName>
</protein>